<feature type="transmembrane region" description="Helical" evidence="1">
    <location>
        <begin position="145"/>
        <end position="164"/>
    </location>
</feature>
<reference evidence="3 4" key="1">
    <citation type="submission" date="2024-03" db="EMBL/GenBank/DDBJ databases">
        <title>Novel species of the genus Variovorax.</title>
        <authorList>
            <person name="Liu Q."/>
            <person name="Xin Y.-H."/>
        </authorList>
    </citation>
    <scope>NUCLEOTIDE SEQUENCE [LARGE SCALE GENOMIC DNA]</scope>
    <source>
        <strain evidence="3 4">KACC 18901</strain>
    </source>
</reference>
<feature type="transmembrane region" description="Helical" evidence="1">
    <location>
        <begin position="184"/>
        <end position="205"/>
    </location>
</feature>
<dbReference type="InterPro" id="IPR036938">
    <property type="entry name" value="PAP2/HPO_sf"/>
</dbReference>
<evidence type="ECO:0000313" key="3">
    <source>
        <dbReference type="EMBL" id="MEJ8853121.1"/>
    </source>
</evidence>
<dbReference type="PANTHER" id="PTHR14969">
    <property type="entry name" value="SPHINGOSINE-1-PHOSPHATE PHOSPHOHYDROLASE"/>
    <property type="match status" value="1"/>
</dbReference>
<accession>A0ABU8X018</accession>
<dbReference type="PANTHER" id="PTHR14969:SF13">
    <property type="entry name" value="AT30094P"/>
    <property type="match status" value="1"/>
</dbReference>
<feature type="domain" description="Phosphatidic acid phosphatase type 2/haloperoxidase" evidence="2">
    <location>
        <begin position="143"/>
        <end position="259"/>
    </location>
</feature>
<feature type="transmembrane region" description="Helical" evidence="1">
    <location>
        <begin position="20"/>
        <end position="41"/>
    </location>
</feature>
<dbReference type="RefSeq" id="WP_340333229.1">
    <property type="nucleotide sequence ID" value="NZ_JBBKZS010000001.1"/>
</dbReference>
<proteinExistence type="predicted"/>
<feature type="transmembrane region" description="Helical" evidence="1">
    <location>
        <begin position="62"/>
        <end position="83"/>
    </location>
</feature>
<dbReference type="CDD" id="cd03392">
    <property type="entry name" value="PAP2_like_2"/>
    <property type="match status" value="1"/>
</dbReference>
<sequence length="278" mass="29472">MAAEASPLVSWAQLVGQHALALFFVGLLLAVGASGLGCVLLQRRRARRDQDDPSARNVGRLLGGYATGFLLIVGTASLFAVIARRLGPGRTMGLADQALADGIGSHTPAAALRAFGLFTHLGDPIVLAVLGAVVALWLWQRQARLLAAGWVIALGGNALLNPLLKQVFARARPLHELQVPQIEGYSFPSGHSSGALVAYGMLLYVATRLLPLRWHAVAVMAAVGLVLTIACSRVFLRVHFASDVAAGLLSGLSWLAVCVASLQFVRHRHANQPRGPRR</sequence>
<evidence type="ECO:0000313" key="4">
    <source>
        <dbReference type="Proteomes" id="UP001367030"/>
    </source>
</evidence>
<evidence type="ECO:0000256" key="1">
    <source>
        <dbReference type="SAM" id="Phobius"/>
    </source>
</evidence>
<gene>
    <name evidence="3" type="ORF">WKW79_00985</name>
</gene>
<comment type="caution">
    <text evidence="3">The sequence shown here is derived from an EMBL/GenBank/DDBJ whole genome shotgun (WGS) entry which is preliminary data.</text>
</comment>
<keyword evidence="1" id="KW-0472">Membrane</keyword>
<dbReference type="Pfam" id="PF01569">
    <property type="entry name" value="PAP2"/>
    <property type="match status" value="1"/>
</dbReference>
<feature type="transmembrane region" description="Helical" evidence="1">
    <location>
        <begin position="117"/>
        <end position="138"/>
    </location>
</feature>
<dbReference type="Gene3D" id="1.20.144.10">
    <property type="entry name" value="Phosphatidic acid phosphatase type 2/haloperoxidase"/>
    <property type="match status" value="2"/>
</dbReference>
<protein>
    <submittedName>
        <fullName evidence="3">Phosphatase PAP2 family protein</fullName>
    </submittedName>
</protein>
<dbReference type="InterPro" id="IPR000326">
    <property type="entry name" value="PAP2/HPO"/>
</dbReference>
<dbReference type="Proteomes" id="UP001367030">
    <property type="component" value="Unassembled WGS sequence"/>
</dbReference>
<feature type="transmembrane region" description="Helical" evidence="1">
    <location>
        <begin position="244"/>
        <end position="265"/>
    </location>
</feature>
<keyword evidence="4" id="KW-1185">Reference proteome</keyword>
<keyword evidence="1" id="KW-1133">Transmembrane helix</keyword>
<dbReference type="SMART" id="SM00014">
    <property type="entry name" value="acidPPc"/>
    <property type="match status" value="1"/>
</dbReference>
<dbReference type="SUPFAM" id="SSF48317">
    <property type="entry name" value="Acid phosphatase/Vanadium-dependent haloperoxidase"/>
    <property type="match status" value="1"/>
</dbReference>
<feature type="transmembrane region" description="Helical" evidence="1">
    <location>
        <begin position="217"/>
        <end position="238"/>
    </location>
</feature>
<keyword evidence="1" id="KW-0812">Transmembrane</keyword>
<evidence type="ECO:0000259" key="2">
    <source>
        <dbReference type="SMART" id="SM00014"/>
    </source>
</evidence>
<name>A0ABU8X018_9BURK</name>
<dbReference type="EMBL" id="JBBKZS010000001">
    <property type="protein sequence ID" value="MEJ8853121.1"/>
    <property type="molecule type" value="Genomic_DNA"/>
</dbReference>
<organism evidence="3 4">
    <name type="scientific">Variovorax robiniae</name>
    <dbReference type="NCBI Taxonomy" id="1836199"/>
    <lineage>
        <taxon>Bacteria</taxon>
        <taxon>Pseudomonadati</taxon>
        <taxon>Pseudomonadota</taxon>
        <taxon>Betaproteobacteria</taxon>
        <taxon>Burkholderiales</taxon>
        <taxon>Comamonadaceae</taxon>
        <taxon>Variovorax</taxon>
    </lineage>
</organism>